<proteinExistence type="predicted"/>
<name>A0ABN9AIQ1_9NEOB</name>
<feature type="region of interest" description="Disordered" evidence="1">
    <location>
        <begin position="1"/>
        <end position="24"/>
    </location>
</feature>
<keyword evidence="3" id="KW-1185">Reference proteome</keyword>
<gene>
    <name evidence="2" type="ORF">SPARVUS_LOCUS684016</name>
</gene>
<reference evidence="2" key="1">
    <citation type="submission" date="2023-05" db="EMBL/GenBank/DDBJ databases">
        <authorList>
            <person name="Stuckert A."/>
        </authorList>
    </citation>
    <scope>NUCLEOTIDE SEQUENCE</scope>
</reference>
<dbReference type="EMBL" id="CATNWA010000222">
    <property type="protein sequence ID" value="CAI9534695.1"/>
    <property type="molecule type" value="Genomic_DNA"/>
</dbReference>
<accession>A0ABN9AIQ1</accession>
<comment type="caution">
    <text evidence="2">The sequence shown here is derived from an EMBL/GenBank/DDBJ whole genome shotgun (WGS) entry which is preliminary data.</text>
</comment>
<protein>
    <submittedName>
        <fullName evidence="2">Uncharacterized protein</fullName>
    </submittedName>
</protein>
<evidence type="ECO:0000313" key="2">
    <source>
        <dbReference type="EMBL" id="CAI9534695.1"/>
    </source>
</evidence>
<organism evidence="2 3">
    <name type="scientific">Staurois parvus</name>
    <dbReference type="NCBI Taxonomy" id="386267"/>
    <lineage>
        <taxon>Eukaryota</taxon>
        <taxon>Metazoa</taxon>
        <taxon>Chordata</taxon>
        <taxon>Craniata</taxon>
        <taxon>Vertebrata</taxon>
        <taxon>Euteleostomi</taxon>
        <taxon>Amphibia</taxon>
        <taxon>Batrachia</taxon>
        <taxon>Anura</taxon>
        <taxon>Neobatrachia</taxon>
        <taxon>Ranoidea</taxon>
        <taxon>Ranidae</taxon>
        <taxon>Staurois</taxon>
    </lineage>
</organism>
<sequence length="93" mass="10662">MVLANGMDSRSCDCSKRQSPHGGPWKRDPLHWWLVGRILPTLMVSGKKVPYSDGQWEECPLHWWSLGRMSLTLVVIGKNVSYTADLWEECPLH</sequence>
<evidence type="ECO:0000256" key="1">
    <source>
        <dbReference type="SAM" id="MobiDB-lite"/>
    </source>
</evidence>
<evidence type="ECO:0000313" key="3">
    <source>
        <dbReference type="Proteomes" id="UP001162483"/>
    </source>
</evidence>
<dbReference type="Proteomes" id="UP001162483">
    <property type="component" value="Unassembled WGS sequence"/>
</dbReference>